<evidence type="ECO:0000256" key="7">
    <source>
        <dbReference type="ARBA" id="ARBA00022781"/>
    </source>
</evidence>
<evidence type="ECO:0000256" key="8">
    <source>
        <dbReference type="ARBA" id="ARBA00022989"/>
    </source>
</evidence>
<keyword evidence="9 12" id="KW-0406">Ion transport</keyword>
<evidence type="ECO:0000256" key="11">
    <source>
        <dbReference type="ARBA" id="ARBA00023136"/>
    </source>
</evidence>
<comment type="similarity">
    <text evidence="2 12">Belongs to the ATPase protein 8 family.</text>
</comment>
<proteinExistence type="inferred from homology"/>
<dbReference type="EMBL" id="KU925221">
    <property type="protein sequence ID" value="AMX22864.1"/>
    <property type="molecule type" value="Genomic_DNA"/>
</dbReference>
<evidence type="ECO:0000256" key="3">
    <source>
        <dbReference type="ARBA" id="ARBA00011291"/>
    </source>
</evidence>
<dbReference type="GO" id="GO:0031966">
    <property type="term" value="C:mitochondrial membrane"/>
    <property type="evidence" value="ECO:0007669"/>
    <property type="project" value="UniProtKB-SubCell"/>
</dbReference>
<dbReference type="InterPro" id="IPR001421">
    <property type="entry name" value="ATP8_metazoa"/>
</dbReference>
<evidence type="ECO:0000256" key="10">
    <source>
        <dbReference type="ARBA" id="ARBA00023128"/>
    </source>
</evidence>
<dbReference type="GO" id="GO:0045259">
    <property type="term" value="C:proton-transporting ATP synthase complex"/>
    <property type="evidence" value="ECO:0007669"/>
    <property type="project" value="UniProtKB-KW"/>
</dbReference>
<name>A0A3G1DIP7_9NEOP</name>
<dbReference type="CTD" id="4509"/>
<dbReference type="GO" id="GO:0015986">
    <property type="term" value="P:proton motive force-driven ATP synthesis"/>
    <property type="evidence" value="ECO:0007669"/>
    <property type="project" value="InterPro"/>
</dbReference>
<evidence type="ECO:0000256" key="12">
    <source>
        <dbReference type="RuleBase" id="RU003661"/>
    </source>
</evidence>
<dbReference type="GO" id="GO:0015078">
    <property type="term" value="F:proton transmembrane transporter activity"/>
    <property type="evidence" value="ECO:0007669"/>
    <property type="project" value="InterPro"/>
</dbReference>
<keyword evidence="10 12" id="KW-0496">Mitochondrion</keyword>
<evidence type="ECO:0000313" key="14">
    <source>
        <dbReference type="EMBL" id="AMX22864.1"/>
    </source>
</evidence>
<sequence>MPQMMPMEWMTLYITFLMTFLTFNIMNYFTQSPNTVTTKNTSTINVNKMNWKW</sequence>
<dbReference type="RefSeq" id="YP_009250548.1">
    <property type="nucleotide sequence ID" value="NC_030021.1"/>
</dbReference>
<evidence type="ECO:0000256" key="5">
    <source>
        <dbReference type="ARBA" id="ARBA00022547"/>
    </source>
</evidence>
<feature type="transmembrane region" description="Helical" evidence="13">
    <location>
        <begin position="12"/>
        <end position="30"/>
    </location>
</feature>
<evidence type="ECO:0000256" key="6">
    <source>
        <dbReference type="ARBA" id="ARBA00022692"/>
    </source>
</evidence>
<organism evidence="14">
    <name type="scientific">Coptotermes travians</name>
    <dbReference type="NCBI Taxonomy" id="300184"/>
    <lineage>
        <taxon>Eukaryota</taxon>
        <taxon>Metazoa</taxon>
        <taxon>Ecdysozoa</taxon>
        <taxon>Arthropoda</taxon>
        <taxon>Hexapoda</taxon>
        <taxon>Insecta</taxon>
        <taxon>Pterygota</taxon>
        <taxon>Neoptera</taxon>
        <taxon>Polyneoptera</taxon>
        <taxon>Dictyoptera</taxon>
        <taxon>Blattodea</taxon>
        <taxon>Blattoidea</taxon>
        <taxon>Termitoidae</taxon>
        <taxon>Rhinotermitidae</taxon>
        <taxon>Coptotermes</taxon>
    </lineage>
</organism>
<keyword evidence="5 12" id="KW-0138">CF(0)</keyword>
<keyword evidence="7 12" id="KW-0375">Hydrogen ion transport</keyword>
<comment type="subunit">
    <text evidence="3">F-type ATPases have 2 components, CF(1) - the catalytic core - and CF(0) - the membrane proton channel.</text>
</comment>
<evidence type="ECO:0000256" key="4">
    <source>
        <dbReference type="ARBA" id="ARBA00022448"/>
    </source>
</evidence>
<keyword evidence="4 12" id="KW-0813">Transport</keyword>
<comment type="subcellular location">
    <subcellularLocation>
        <location evidence="1 12">Mitochondrion membrane</location>
        <topology evidence="1 12">Single-pass membrane protein</topology>
    </subcellularLocation>
</comment>
<dbReference type="Pfam" id="PF00895">
    <property type="entry name" value="ATP-synt_8"/>
    <property type="match status" value="1"/>
</dbReference>
<evidence type="ECO:0000256" key="2">
    <source>
        <dbReference type="ARBA" id="ARBA00008892"/>
    </source>
</evidence>
<gene>
    <name evidence="14" type="primary">atp8</name>
</gene>
<accession>A0A3G1DIP7</accession>
<dbReference type="AlphaFoldDB" id="A0A3G1DIP7"/>
<reference evidence="14" key="1">
    <citation type="journal article" date="2016" name="Proc. R. Soc. B">
        <title>Oceanic dispersal, vicariance and human introduction shaped the modern distribution of the termites Reticulitermes, Heterotermes and Coptotermes.</title>
        <authorList>
            <person name="Bourguignon T."/>
            <person name="Lo N."/>
            <person name="Sobotnik J."/>
            <person name="Sillam-Dusses D."/>
            <person name="Roisin Y."/>
            <person name="Evans T.A."/>
        </authorList>
    </citation>
    <scope>NUCLEOTIDE SEQUENCE</scope>
    <source>
        <strain evidence="14">TBRU1-3</strain>
    </source>
</reference>
<evidence type="ECO:0000256" key="13">
    <source>
        <dbReference type="SAM" id="Phobius"/>
    </source>
</evidence>
<geneLocation type="mitochondrion" evidence="14"/>
<keyword evidence="11 13" id="KW-0472">Membrane</keyword>
<evidence type="ECO:0000256" key="1">
    <source>
        <dbReference type="ARBA" id="ARBA00004304"/>
    </source>
</evidence>
<keyword evidence="6 12" id="KW-0812">Transmembrane</keyword>
<keyword evidence="8 13" id="KW-1133">Transmembrane helix</keyword>
<protein>
    <recommendedName>
        <fullName evidence="12">ATP synthase complex subunit 8</fullName>
    </recommendedName>
</protein>
<dbReference type="GeneID" id="27437596"/>
<evidence type="ECO:0000256" key="9">
    <source>
        <dbReference type="ARBA" id="ARBA00023065"/>
    </source>
</evidence>